<keyword evidence="1" id="KW-0560">Oxidoreductase</keyword>
<dbReference type="InterPro" id="IPR050425">
    <property type="entry name" value="NAD(P)_dehydrat-like"/>
</dbReference>
<dbReference type="Proteomes" id="UP000033618">
    <property type="component" value="Unassembled WGS sequence"/>
</dbReference>
<dbReference type="PATRIC" id="fig|28092.6.peg.2855"/>
<dbReference type="EMBL" id="LAQU01000011">
    <property type="protein sequence ID" value="KKB63259.1"/>
    <property type="molecule type" value="Genomic_DNA"/>
</dbReference>
<dbReference type="PANTHER" id="PTHR10366:SF564">
    <property type="entry name" value="STEROL-4-ALPHA-CARBOXYLATE 3-DEHYDROGENASE, DECARBOXYLATING"/>
    <property type="match status" value="1"/>
</dbReference>
<dbReference type="SUPFAM" id="SSF51735">
    <property type="entry name" value="NAD(P)-binding Rossmann-fold domains"/>
    <property type="match status" value="1"/>
</dbReference>
<dbReference type="Gene3D" id="3.40.50.720">
    <property type="entry name" value="NAD(P)-binding Rossmann-like Domain"/>
    <property type="match status" value="1"/>
</dbReference>
<name>A0A0F5K069_9BURK</name>
<dbReference type="AlphaFoldDB" id="A0A0F5K069"/>
<organism evidence="4 5">
    <name type="scientific">Robbsia andropogonis</name>
    <dbReference type="NCBI Taxonomy" id="28092"/>
    <lineage>
        <taxon>Bacteria</taxon>
        <taxon>Pseudomonadati</taxon>
        <taxon>Pseudomonadota</taxon>
        <taxon>Betaproteobacteria</taxon>
        <taxon>Burkholderiales</taxon>
        <taxon>Burkholderiaceae</taxon>
        <taxon>Robbsia</taxon>
    </lineage>
</organism>
<dbReference type="InterPro" id="IPR001509">
    <property type="entry name" value="Epimerase_deHydtase"/>
</dbReference>
<dbReference type="InterPro" id="IPR036291">
    <property type="entry name" value="NAD(P)-bd_dom_sf"/>
</dbReference>
<evidence type="ECO:0000256" key="1">
    <source>
        <dbReference type="ARBA" id="ARBA00023002"/>
    </source>
</evidence>
<dbReference type="PANTHER" id="PTHR10366">
    <property type="entry name" value="NAD DEPENDENT EPIMERASE/DEHYDRATASE"/>
    <property type="match status" value="1"/>
</dbReference>
<dbReference type="Pfam" id="PF01370">
    <property type="entry name" value="Epimerase"/>
    <property type="match status" value="1"/>
</dbReference>
<reference evidence="4 5" key="1">
    <citation type="submission" date="2015-03" db="EMBL/GenBank/DDBJ databases">
        <title>Draft Genome Sequence of Burkholderia andropogonis type strain ICMP2807, isolated from Sorghum bicolor.</title>
        <authorList>
            <person name="Lopes-Santos L."/>
            <person name="Castro D.B."/>
            <person name="Ottoboni L.M."/>
            <person name="Park D."/>
            <person name="Weirc B.S."/>
            <person name="Destefano S.A."/>
        </authorList>
    </citation>
    <scope>NUCLEOTIDE SEQUENCE [LARGE SCALE GENOMIC DNA]</scope>
    <source>
        <strain evidence="4 5">ICMP2807</strain>
    </source>
</reference>
<comment type="similarity">
    <text evidence="2">Belongs to the NAD(P)-dependent epimerase/dehydratase family. Dihydroflavonol-4-reductase subfamily.</text>
</comment>
<dbReference type="FunFam" id="3.40.50.720:FF:000085">
    <property type="entry name" value="Dihydroflavonol reductase"/>
    <property type="match status" value="1"/>
</dbReference>
<evidence type="ECO:0000256" key="2">
    <source>
        <dbReference type="ARBA" id="ARBA00023445"/>
    </source>
</evidence>
<gene>
    <name evidence="4" type="ORF">WM40_12145</name>
</gene>
<dbReference type="GO" id="GO:0016616">
    <property type="term" value="F:oxidoreductase activity, acting on the CH-OH group of donors, NAD or NADP as acceptor"/>
    <property type="evidence" value="ECO:0007669"/>
    <property type="project" value="TreeGrafter"/>
</dbReference>
<sequence>MSDYPQRVAVTGGSGFIACHLIQQLLSRGFHVNTTVRNLFSTGKVKPLQILQQRYPGMLKLFEADLLKHGSFDAALKDCAVLHHVASPFLLPEKITDGQRQLIDPALLGTRNVLQTVNRTTSIRRVVLTSTIGAIFGDYIDVMKMTNQTLSEKYFNTSSSVENNPYHYSKVLAEQEAWKIHGAQSHWSMVVINPGMVLGPSLTPNSESGSLFLLDEMLRGYFFYGVPDLSLGSVDVREVAAAHINAATNENASGRYILAEKKMISLLEIAHILRETHHRPIVLPRNQIPHVLVKLIGPFFGLSQQYIRNHVGIRFAIDNTRSIRDLGIVYRPIEETLTDHYYSWRTQRMSSSN</sequence>
<evidence type="ECO:0000313" key="5">
    <source>
        <dbReference type="Proteomes" id="UP000033618"/>
    </source>
</evidence>
<dbReference type="RefSeq" id="WP_046152988.1">
    <property type="nucleotide sequence ID" value="NZ_CADFGU010000007.1"/>
</dbReference>
<dbReference type="PROSITE" id="PS51257">
    <property type="entry name" value="PROKAR_LIPOPROTEIN"/>
    <property type="match status" value="1"/>
</dbReference>
<protein>
    <submittedName>
        <fullName evidence="4">Cinnamyl-alcohol dehydrogenase</fullName>
    </submittedName>
</protein>
<dbReference type="STRING" id="28092.WM40_12145"/>
<feature type="domain" description="NAD-dependent epimerase/dehydratase" evidence="3">
    <location>
        <begin position="8"/>
        <end position="211"/>
    </location>
</feature>
<keyword evidence="5" id="KW-1185">Reference proteome</keyword>
<proteinExistence type="inferred from homology"/>
<evidence type="ECO:0000313" key="4">
    <source>
        <dbReference type="EMBL" id="KKB63259.1"/>
    </source>
</evidence>
<accession>A0A0F5K069</accession>
<comment type="caution">
    <text evidence="4">The sequence shown here is derived from an EMBL/GenBank/DDBJ whole genome shotgun (WGS) entry which is preliminary data.</text>
</comment>
<dbReference type="OrthoDB" id="9778052at2"/>
<evidence type="ECO:0000259" key="3">
    <source>
        <dbReference type="Pfam" id="PF01370"/>
    </source>
</evidence>